<evidence type="ECO:0000256" key="1">
    <source>
        <dbReference type="ARBA" id="ARBA00022737"/>
    </source>
</evidence>
<reference evidence="6" key="1">
    <citation type="submission" date="2022-11" db="UniProtKB">
        <authorList>
            <consortium name="WormBaseParasite"/>
        </authorList>
    </citation>
    <scope>IDENTIFICATION</scope>
</reference>
<dbReference type="PANTHER" id="PTHR24637:SF354">
    <property type="entry name" value="COLLAGEN"/>
    <property type="match status" value="1"/>
</dbReference>
<dbReference type="Pfam" id="PF01391">
    <property type="entry name" value="Collagen"/>
    <property type="match status" value="1"/>
</dbReference>
<feature type="region of interest" description="Disordered" evidence="2">
    <location>
        <begin position="178"/>
        <end position="302"/>
    </location>
</feature>
<dbReference type="Pfam" id="PF01484">
    <property type="entry name" value="Col_cuticle_N"/>
    <property type="match status" value="1"/>
</dbReference>
<sequence>MTAADRQRRTTDKMLLTSSMCDEKFDLRERAFQVVVFGSLVLSGGAIVCLLVAIPLVNQYLSGLHHQLNNDLRFCHDSAEEAFEESVQIRMRQFTPTNRTRRYTDVNLNSATDLGTNDATGGSCKCKPGKPGPAGIPGRSGIKGSSGMPGSPGRPAREICKPFVDLKAFCAKPCPVGVQGPVGPPGPPGDRGINGKDGEPGKDGGNGKQGERGQKGTPGIPGTPGDDGDAGEDAVMTELIPGEPGPIGDAGQPGPIGPVGLPGIEGPAGPPGPPGAKGTSGANGRPGKRGPLGAQGGIGGKGNPGLCPTYCATDGGVFFDEAAKQQRQESNSLKSNATKTDSTAPTYVLTL</sequence>
<feature type="compositionally biased region" description="Low complexity" evidence="2">
    <location>
        <begin position="258"/>
        <end position="267"/>
    </location>
</feature>
<dbReference type="InterPro" id="IPR008160">
    <property type="entry name" value="Collagen"/>
</dbReference>
<keyword evidence="3" id="KW-1133">Transmembrane helix</keyword>
<keyword evidence="5" id="KW-1185">Reference proteome</keyword>
<dbReference type="GO" id="GO:0042302">
    <property type="term" value="F:structural constituent of cuticle"/>
    <property type="evidence" value="ECO:0007669"/>
    <property type="project" value="InterPro"/>
</dbReference>
<evidence type="ECO:0000313" key="6">
    <source>
        <dbReference type="WBParaSite" id="PSAMB.scaffold4532size14315.g24541.t1"/>
    </source>
</evidence>
<dbReference type="Proteomes" id="UP000887566">
    <property type="component" value="Unplaced"/>
</dbReference>
<feature type="compositionally biased region" description="Basic and acidic residues" evidence="2">
    <location>
        <begin position="193"/>
        <end position="202"/>
    </location>
</feature>
<organism evidence="5 6">
    <name type="scientific">Plectus sambesii</name>
    <dbReference type="NCBI Taxonomy" id="2011161"/>
    <lineage>
        <taxon>Eukaryota</taxon>
        <taxon>Metazoa</taxon>
        <taxon>Ecdysozoa</taxon>
        <taxon>Nematoda</taxon>
        <taxon>Chromadorea</taxon>
        <taxon>Plectida</taxon>
        <taxon>Plectina</taxon>
        <taxon>Plectoidea</taxon>
        <taxon>Plectidae</taxon>
        <taxon>Plectus</taxon>
    </lineage>
</organism>
<feature type="region of interest" description="Disordered" evidence="2">
    <location>
        <begin position="119"/>
        <end position="156"/>
    </location>
</feature>
<feature type="domain" description="Nematode cuticle collagen N-terminal" evidence="4">
    <location>
        <begin position="34"/>
        <end position="86"/>
    </location>
</feature>
<feature type="transmembrane region" description="Helical" evidence="3">
    <location>
        <begin position="34"/>
        <end position="57"/>
    </location>
</feature>
<evidence type="ECO:0000256" key="2">
    <source>
        <dbReference type="SAM" id="MobiDB-lite"/>
    </source>
</evidence>
<accession>A0A914WQC1</accession>
<dbReference type="SMART" id="SM01088">
    <property type="entry name" value="Col_cuticle_N"/>
    <property type="match status" value="1"/>
</dbReference>
<evidence type="ECO:0000259" key="4">
    <source>
        <dbReference type="SMART" id="SM01088"/>
    </source>
</evidence>
<dbReference type="InterPro" id="IPR002486">
    <property type="entry name" value="Col_cuticle_N"/>
</dbReference>
<keyword evidence="1" id="KW-0677">Repeat</keyword>
<evidence type="ECO:0000256" key="3">
    <source>
        <dbReference type="SAM" id="Phobius"/>
    </source>
</evidence>
<dbReference type="AlphaFoldDB" id="A0A914WQC1"/>
<feature type="region of interest" description="Disordered" evidence="2">
    <location>
        <begin position="323"/>
        <end position="351"/>
    </location>
</feature>
<keyword evidence="3" id="KW-0812">Transmembrane</keyword>
<evidence type="ECO:0000313" key="5">
    <source>
        <dbReference type="Proteomes" id="UP000887566"/>
    </source>
</evidence>
<feature type="compositionally biased region" description="Gly residues" evidence="2">
    <location>
        <begin position="293"/>
        <end position="302"/>
    </location>
</feature>
<feature type="compositionally biased region" description="Low complexity" evidence="2">
    <location>
        <begin position="136"/>
        <end position="154"/>
    </location>
</feature>
<dbReference type="WBParaSite" id="PSAMB.scaffold4532size14315.g24541.t1">
    <property type="protein sequence ID" value="PSAMB.scaffold4532size14315.g24541.t1"/>
    <property type="gene ID" value="PSAMB.scaffold4532size14315.g24541"/>
</dbReference>
<proteinExistence type="predicted"/>
<name>A0A914WQC1_9BILA</name>
<dbReference type="PANTHER" id="PTHR24637">
    <property type="entry name" value="COLLAGEN"/>
    <property type="match status" value="1"/>
</dbReference>
<feature type="compositionally biased region" description="Polar residues" evidence="2">
    <location>
        <begin position="328"/>
        <end position="345"/>
    </location>
</feature>
<protein>
    <submittedName>
        <fullName evidence="6">Nematode cuticle collagen N-terminal domain-containing protein</fullName>
    </submittedName>
</protein>
<keyword evidence="3" id="KW-0472">Membrane</keyword>